<dbReference type="FunFam" id="3.40.390.10:FF:000144">
    <property type="entry name" value="Metalloendopeptidase"/>
    <property type="match status" value="1"/>
</dbReference>
<accession>A7RL03</accession>
<dbReference type="AlphaFoldDB" id="A7RL03"/>
<comment type="cofactor">
    <cofactor evidence="1 2">
        <name>Zn(2+)</name>
        <dbReference type="ChEBI" id="CHEBI:29105"/>
    </cofactor>
    <text evidence="1 2">Binds 1 zinc ion per subunit.</text>
</comment>
<dbReference type="InterPro" id="IPR001506">
    <property type="entry name" value="Peptidase_M12A"/>
</dbReference>
<dbReference type="CDD" id="cd04280">
    <property type="entry name" value="ZnMc_astacin_like"/>
    <property type="match status" value="1"/>
</dbReference>
<keyword evidence="1 2" id="KW-0482">Metalloprotease</keyword>
<evidence type="ECO:0000313" key="4">
    <source>
        <dbReference type="EMBL" id="EDO47851.1"/>
    </source>
</evidence>
<dbReference type="InParanoid" id="A7RL03"/>
<evidence type="ECO:0000256" key="2">
    <source>
        <dbReference type="RuleBase" id="RU361183"/>
    </source>
</evidence>
<feature type="non-terminal residue" evidence="4">
    <location>
        <position position="189"/>
    </location>
</feature>
<proteinExistence type="predicted"/>
<dbReference type="PROSITE" id="PS51864">
    <property type="entry name" value="ASTACIN"/>
    <property type="match status" value="1"/>
</dbReference>
<dbReference type="GO" id="GO:0004222">
    <property type="term" value="F:metalloendopeptidase activity"/>
    <property type="evidence" value="ECO:0000318"/>
    <property type="project" value="GO_Central"/>
</dbReference>
<comment type="caution">
    <text evidence="1">Lacks conserved residue(s) required for the propagation of feature annotation.</text>
</comment>
<feature type="domain" description="Peptidase M12A" evidence="3">
    <location>
        <begin position="1"/>
        <end position="189"/>
    </location>
</feature>
<organism evidence="4 5">
    <name type="scientific">Nematostella vectensis</name>
    <name type="common">Starlet sea anemone</name>
    <dbReference type="NCBI Taxonomy" id="45351"/>
    <lineage>
        <taxon>Eukaryota</taxon>
        <taxon>Metazoa</taxon>
        <taxon>Cnidaria</taxon>
        <taxon>Anthozoa</taxon>
        <taxon>Hexacorallia</taxon>
        <taxon>Actiniaria</taxon>
        <taxon>Edwardsiidae</taxon>
        <taxon>Nematostella</taxon>
    </lineage>
</organism>
<keyword evidence="1 2" id="KW-0479">Metal-binding</keyword>
<feature type="binding site" evidence="1">
    <location>
        <position position="98"/>
    </location>
    <ligand>
        <name>Zn(2+)</name>
        <dbReference type="ChEBI" id="CHEBI:29105"/>
        <note>catalytic</note>
    </ligand>
</feature>
<dbReference type="Gene3D" id="3.40.390.10">
    <property type="entry name" value="Collagenase (Catalytic Domain)"/>
    <property type="match status" value="1"/>
</dbReference>
<reference evidence="4 5" key="1">
    <citation type="journal article" date="2007" name="Science">
        <title>Sea anemone genome reveals ancestral eumetazoan gene repertoire and genomic organization.</title>
        <authorList>
            <person name="Putnam N.H."/>
            <person name="Srivastava M."/>
            <person name="Hellsten U."/>
            <person name="Dirks B."/>
            <person name="Chapman J."/>
            <person name="Salamov A."/>
            <person name="Terry A."/>
            <person name="Shapiro H."/>
            <person name="Lindquist E."/>
            <person name="Kapitonov V.V."/>
            <person name="Jurka J."/>
            <person name="Genikhovich G."/>
            <person name="Grigoriev I.V."/>
            <person name="Lucas S.M."/>
            <person name="Steele R.E."/>
            <person name="Finnerty J.R."/>
            <person name="Technau U."/>
            <person name="Martindale M.Q."/>
            <person name="Rokhsar D.S."/>
        </authorList>
    </citation>
    <scope>NUCLEOTIDE SEQUENCE [LARGE SCALE GENOMIC DNA]</scope>
    <source>
        <strain evidence="5">CH2 X CH6</strain>
    </source>
</reference>
<dbReference type="Proteomes" id="UP000001593">
    <property type="component" value="Unassembled WGS sequence"/>
</dbReference>
<dbReference type="PANTHER" id="PTHR10127:SF893">
    <property type="entry name" value="METALLOENDOPEPTIDASE"/>
    <property type="match status" value="1"/>
</dbReference>
<dbReference type="OMA" id="AHWGRIG"/>
<evidence type="ECO:0000256" key="1">
    <source>
        <dbReference type="PROSITE-ProRule" id="PRU01211"/>
    </source>
</evidence>
<dbReference type="GO" id="GO:0005615">
    <property type="term" value="C:extracellular space"/>
    <property type="evidence" value="ECO:0000318"/>
    <property type="project" value="GO_Central"/>
</dbReference>
<feature type="active site" evidence="1">
    <location>
        <position position="89"/>
    </location>
</feature>
<keyword evidence="1 2" id="KW-0862">Zinc</keyword>
<keyword evidence="1 2" id="KW-0645">Protease</keyword>
<dbReference type="EMBL" id="DS469517">
    <property type="protein sequence ID" value="EDO47851.1"/>
    <property type="molecule type" value="Genomic_DNA"/>
</dbReference>
<dbReference type="Pfam" id="PF01400">
    <property type="entry name" value="Astacin"/>
    <property type="match status" value="1"/>
</dbReference>
<feature type="binding site" evidence="1">
    <location>
        <position position="92"/>
    </location>
    <ligand>
        <name>Zn(2+)</name>
        <dbReference type="ChEBI" id="CHEBI:29105"/>
        <note>catalytic</note>
    </ligand>
</feature>
<dbReference type="InterPro" id="IPR034035">
    <property type="entry name" value="Astacin-like_dom"/>
</dbReference>
<dbReference type="GO" id="GO:0008270">
    <property type="term" value="F:zinc ion binding"/>
    <property type="evidence" value="ECO:0007669"/>
    <property type="project" value="UniProtKB-UniRule"/>
</dbReference>
<dbReference type="SMART" id="SM00235">
    <property type="entry name" value="ZnMc"/>
    <property type="match status" value="1"/>
</dbReference>
<keyword evidence="1 2" id="KW-0378">Hydrolase</keyword>
<sequence>KLWPGAIIPYKIDPSISKFKHVRIIKAAMREWERVTCVRFVDKTREPIREYVHIHYGVGCRGSVGRWPNTRSLLTLGKWCDNFKVVLHELGHTIGFWHEQNRPDRDKYVKVMLENVIPKWRFAYSRYSRRLIDSLEVPYDYYSIMHYSNKMYALPGKITIIPRDPSIKSLGNTGLSALDIKQTNMLYKC</sequence>
<gene>
    <name evidence="4" type="ORF">NEMVEDRAFT_v1g85528</name>
</gene>
<dbReference type="HOGENOM" id="CLU_017286_4_0_1"/>
<dbReference type="GO" id="GO:0006508">
    <property type="term" value="P:proteolysis"/>
    <property type="evidence" value="ECO:0007669"/>
    <property type="project" value="UniProtKB-KW"/>
</dbReference>
<evidence type="ECO:0000313" key="5">
    <source>
        <dbReference type="Proteomes" id="UP000001593"/>
    </source>
</evidence>
<dbReference type="EC" id="3.4.24.-" evidence="2"/>
<keyword evidence="5" id="KW-1185">Reference proteome</keyword>
<dbReference type="InterPro" id="IPR006026">
    <property type="entry name" value="Peptidase_Metallo"/>
</dbReference>
<protein>
    <recommendedName>
        <fullName evidence="2">Metalloendopeptidase</fullName>
        <ecNumber evidence="2">3.4.24.-</ecNumber>
    </recommendedName>
</protein>
<dbReference type="PANTHER" id="PTHR10127">
    <property type="entry name" value="DISCOIDIN, CUB, EGF, LAMININ , AND ZINC METALLOPROTEASE DOMAIN CONTAINING"/>
    <property type="match status" value="1"/>
</dbReference>
<dbReference type="PRINTS" id="PR00480">
    <property type="entry name" value="ASTACIN"/>
</dbReference>
<name>A7RL03_NEMVE</name>
<evidence type="ECO:0000259" key="3">
    <source>
        <dbReference type="PROSITE" id="PS51864"/>
    </source>
</evidence>
<dbReference type="SUPFAM" id="SSF55486">
    <property type="entry name" value="Metalloproteases ('zincins'), catalytic domain"/>
    <property type="match status" value="1"/>
</dbReference>
<feature type="non-terminal residue" evidence="4">
    <location>
        <position position="1"/>
    </location>
</feature>
<dbReference type="eggNOG" id="KOG3714">
    <property type="taxonomic scope" value="Eukaryota"/>
</dbReference>
<dbReference type="InterPro" id="IPR024079">
    <property type="entry name" value="MetalloPept_cat_dom_sf"/>
</dbReference>
<dbReference type="PhylomeDB" id="A7RL03"/>
<feature type="binding site" evidence="1">
    <location>
        <position position="88"/>
    </location>
    <ligand>
        <name>Zn(2+)</name>
        <dbReference type="ChEBI" id="CHEBI:29105"/>
        <note>catalytic</note>
    </ligand>
</feature>